<keyword evidence="4" id="KW-0175">Coiled coil</keyword>
<dbReference type="Gene3D" id="3.40.850.10">
    <property type="entry name" value="Kinesin motor domain"/>
    <property type="match status" value="1"/>
</dbReference>
<dbReference type="InterPro" id="IPR027640">
    <property type="entry name" value="Kinesin-like_fam"/>
</dbReference>
<evidence type="ECO:0000256" key="6">
    <source>
        <dbReference type="ARBA" id="ARBA00023212"/>
    </source>
</evidence>
<keyword evidence="8" id="KW-0493">Microtubule</keyword>
<accession>A0A914QV73</accession>
<comment type="subcellular location">
    <subcellularLocation>
        <location evidence="1">Cytoplasm</location>
        <location evidence="1">Cytoskeleton</location>
    </subcellularLocation>
</comment>
<keyword evidence="11" id="KW-1185">Reference proteome</keyword>
<keyword evidence="6" id="KW-0963">Cytoplasm</keyword>
<protein>
    <recommendedName>
        <fullName evidence="8">Kinesin-like protein</fullName>
    </recommendedName>
</protein>
<evidence type="ECO:0000313" key="12">
    <source>
        <dbReference type="WBParaSite" id="PDA_v2.g7646.t1"/>
    </source>
</evidence>
<dbReference type="GO" id="GO:0003777">
    <property type="term" value="F:microtubule motor activity"/>
    <property type="evidence" value="ECO:0007669"/>
    <property type="project" value="InterPro"/>
</dbReference>
<dbReference type="Proteomes" id="UP000887578">
    <property type="component" value="Unplaced"/>
</dbReference>
<dbReference type="WBParaSite" id="PDA_v2.g7646.t1">
    <property type="protein sequence ID" value="PDA_v2.g7646.t1"/>
    <property type="gene ID" value="PDA_v2.g7646"/>
</dbReference>
<dbReference type="InterPro" id="IPR027417">
    <property type="entry name" value="P-loop_NTPase"/>
</dbReference>
<dbReference type="InterPro" id="IPR036961">
    <property type="entry name" value="Kinesin_motor_dom_sf"/>
</dbReference>
<proteinExistence type="inferred from homology"/>
<evidence type="ECO:0000259" key="10">
    <source>
        <dbReference type="PROSITE" id="PS50067"/>
    </source>
</evidence>
<dbReference type="GO" id="GO:0005524">
    <property type="term" value="F:ATP binding"/>
    <property type="evidence" value="ECO:0007669"/>
    <property type="project" value="UniProtKB-UniRule"/>
</dbReference>
<dbReference type="SMART" id="SM00129">
    <property type="entry name" value="KISc"/>
    <property type="match status" value="1"/>
</dbReference>
<comment type="similarity">
    <text evidence="7 8">Belongs to the TRAFAC class myosin-kinesin ATPase superfamily. Kinesin family.</text>
</comment>
<evidence type="ECO:0000256" key="8">
    <source>
        <dbReference type="RuleBase" id="RU000394"/>
    </source>
</evidence>
<dbReference type="GO" id="GO:0007018">
    <property type="term" value="P:microtubule-based movement"/>
    <property type="evidence" value="ECO:0007669"/>
    <property type="project" value="InterPro"/>
</dbReference>
<dbReference type="InterPro" id="IPR001752">
    <property type="entry name" value="Kinesin_motor_dom"/>
</dbReference>
<dbReference type="GO" id="GO:0005874">
    <property type="term" value="C:microtubule"/>
    <property type="evidence" value="ECO:0007669"/>
    <property type="project" value="UniProtKB-KW"/>
</dbReference>
<keyword evidence="6" id="KW-0206">Cytoskeleton</keyword>
<dbReference type="PRINTS" id="PR00380">
    <property type="entry name" value="KINESINHEAVY"/>
</dbReference>
<evidence type="ECO:0000256" key="5">
    <source>
        <dbReference type="ARBA" id="ARBA00023175"/>
    </source>
</evidence>
<dbReference type="PANTHER" id="PTHR47968:SF75">
    <property type="entry name" value="CENTROMERE-ASSOCIATED PROTEIN E"/>
    <property type="match status" value="1"/>
</dbReference>
<keyword evidence="5 7" id="KW-0505">Motor protein</keyword>
<keyword evidence="3 7" id="KW-0067">ATP-binding</keyword>
<evidence type="ECO:0000256" key="1">
    <source>
        <dbReference type="ARBA" id="ARBA00004245"/>
    </source>
</evidence>
<feature type="binding site" evidence="7">
    <location>
        <begin position="86"/>
        <end position="93"/>
    </location>
    <ligand>
        <name>ATP</name>
        <dbReference type="ChEBI" id="CHEBI:30616"/>
    </ligand>
</feature>
<evidence type="ECO:0000256" key="3">
    <source>
        <dbReference type="ARBA" id="ARBA00022840"/>
    </source>
</evidence>
<keyword evidence="2 7" id="KW-0547">Nucleotide-binding</keyword>
<dbReference type="SUPFAM" id="SSF52540">
    <property type="entry name" value="P-loop containing nucleoside triphosphate hydrolases"/>
    <property type="match status" value="1"/>
</dbReference>
<reference evidence="12" key="1">
    <citation type="submission" date="2022-11" db="UniProtKB">
        <authorList>
            <consortium name="WormBaseParasite"/>
        </authorList>
    </citation>
    <scope>IDENTIFICATION</scope>
</reference>
<evidence type="ECO:0000256" key="9">
    <source>
        <dbReference type="SAM" id="MobiDB-lite"/>
    </source>
</evidence>
<dbReference type="PANTHER" id="PTHR47968">
    <property type="entry name" value="CENTROMERE PROTEIN E"/>
    <property type="match status" value="1"/>
</dbReference>
<dbReference type="PROSITE" id="PS50067">
    <property type="entry name" value="KINESIN_MOTOR_2"/>
    <property type="match status" value="1"/>
</dbReference>
<evidence type="ECO:0000256" key="7">
    <source>
        <dbReference type="PROSITE-ProRule" id="PRU00283"/>
    </source>
</evidence>
<organism evidence="11 12">
    <name type="scientific">Panagrolaimus davidi</name>
    <dbReference type="NCBI Taxonomy" id="227884"/>
    <lineage>
        <taxon>Eukaryota</taxon>
        <taxon>Metazoa</taxon>
        <taxon>Ecdysozoa</taxon>
        <taxon>Nematoda</taxon>
        <taxon>Chromadorea</taxon>
        <taxon>Rhabditida</taxon>
        <taxon>Tylenchina</taxon>
        <taxon>Panagrolaimomorpha</taxon>
        <taxon>Panagrolaimoidea</taxon>
        <taxon>Panagrolaimidae</taxon>
        <taxon>Panagrolaimus</taxon>
    </lineage>
</organism>
<dbReference type="AlphaFoldDB" id="A0A914QV73"/>
<dbReference type="Pfam" id="PF00225">
    <property type="entry name" value="Kinesin"/>
    <property type="match status" value="1"/>
</dbReference>
<evidence type="ECO:0000313" key="11">
    <source>
        <dbReference type="Proteomes" id="UP000887578"/>
    </source>
</evidence>
<dbReference type="InterPro" id="IPR019821">
    <property type="entry name" value="Kinesin_motor_CS"/>
</dbReference>
<sequence length="763" mass="87059">MDASSKKVSIKTAARVRPCSHGTNLQSSLTIDSENSTIIVKSKNKEYRLNNVFDEDVTQETIYDTVAQPIVYDFLGGINGTIFAYGQTGSGKTFTMNGYKITETSDSPTRGIIPRSIESIFEILNEQSKNDPQFKFSIKCSYIEVYKKVAFDLLQTDSATVKIQASGEQIIIVGAAEFVVTSAKECLSHFKNGWNNRKTAPTSMNRESSRSHAIFMLTLVTEEIQGISVNLRTSRLNFVDLAGSENQKQTKSTGERLKEAGSINQDLSHLATVIRDLEKKDSFIQYRNCFLTHLLRDSLGGNSRTSVIVTVHSNLKFVNDTLSTLNFAENCKKVKNKAKVNVAVSTKDVEAWKTEIQRVQKDKSSLMEEIQQLKEEKEQMEKRQKEDAGTILILQNEKKTLKVEAAKHVQEVNEEKQNLQTQISFLEKNVAEQKEQINALEKSQKEAFEFQLAQMKKEYDLKIKKLSNDLNKANEKEKKREAEIAEMKQINSGLQNDNKQLKEKVQALQIINDQMKNQRDADDNYEQPDICSDNGDLDYVDENEVPIIPTDESVSSGEESDSKENEVPMQASPGSTSHQSNIIRAPNYRLGSEYYRSKWIKHLYIFDFNDKTLCYNYVIPPKNEKSKKAHFICINCKNKHKTNVCATIVSNENGEECVKLDTKKHVCQRQKFEPQTIIYEPDYKLITVECGGKKVERLYVLDSNDKTFYYDYIWNQSAQSYRCSNCVKKKHYSSAHLTKDESKKECCVLSAQKHHHDCKPKKL</sequence>
<name>A0A914QV73_9BILA</name>
<feature type="domain" description="Kinesin motor" evidence="10">
    <location>
        <begin position="9"/>
        <end position="334"/>
    </location>
</feature>
<dbReference type="GO" id="GO:0008017">
    <property type="term" value="F:microtubule binding"/>
    <property type="evidence" value="ECO:0007669"/>
    <property type="project" value="InterPro"/>
</dbReference>
<feature type="region of interest" description="Disordered" evidence="9">
    <location>
        <begin position="516"/>
        <end position="580"/>
    </location>
</feature>
<feature type="compositionally biased region" description="Acidic residues" evidence="9">
    <location>
        <begin position="535"/>
        <end position="544"/>
    </location>
</feature>
<evidence type="ECO:0000256" key="4">
    <source>
        <dbReference type="ARBA" id="ARBA00023054"/>
    </source>
</evidence>
<dbReference type="CDD" id="cd00106">
    <property type="entry name" value="KISc"/>
    <property type="match status" value="1"/>
</dbReference>
<dbReference type="PROSITE" id="PS00411">
    <property type="entry name" value="KINESIN_MOTOR_1"/>
    <property type="match status" value="1"/>
</dbReference>
<evidence type="ECO:0000256" key="2">
    <source>
        <dbReference type="ARBA" id="ARBA00022741"/>
    </source>
</evidence>